<dbReference type="Proteomes" id="UP001158986">
    <property type="component" value="Unassembled WGS sequence"/>
</dbReference>
<dbReference type="SUPFAM" id="SSF54991">
    <property type="entry name" value="Anticodon-binding domain of PheRS"/>
    <property type="match status" value="1"/>
</dbReference>
<dbReference type="Gene3D" id="3.30.70.380">
    <property type="entry name" value="Ferrodoxin-fold anticodon-binding domain"/>
    <property type="match status" value="1"/>
</dbReference>
<evidence type="ECO:0000259" key="1">
    <source>
        <dbReference type="SMART" id="SM00896"/>
    </source>
</evidence>
<sequence length="288" mass="32638">MTVTSLDSESQLREMYPTSRDILNELHSEGAHVRHEVNATKLKRYLFHNDGNDPVKFNRVVFNFPHYVAGGGVGNKDKCNKIHRHRQLLLNFFTSASQVLAHDGQIWVTLCAGQEETSLETKTRSAGDTWQIVHCAAAARLLLQDAHDCPVDALADLGYYSVGYQSRDKAFWIGNGITNVFCHEATDHKPCFSIQWTRGISFWVTDEQLFTEDLLLDIIRKHFLIKTMTVSISLLDEYRCVKSGRKSVTYRFNISSFSLALFRDRVNTLVETALRAIENSSFGASRAS</sequence>
<dbReference type="InterPro" id="IPR036690">
    <property type="entry name" value="Fdx_antiC-bd_sf"/>
</dbReference>
<dbReference type="InterPro" id="IPR005121">
    <property type="entry name" value="Fdx_antiC-bd"/>
</dbReference>
<protein>
    <recommendedName>
        <fullName evidence="1">FDX-ACB domain-containing protein</fullName>
    </recommendedName>
</protein>
<dbReference type="EMBL" id="CAKLCB010000048">
    <property type="protein sequence ID" value="CAH0513989.1"/>
    <property type="molecule type" value="Genomic_DNA"/>
</dbReference>
<evidence type="ECO:0000313" key="3">
    <source>
        <dbReference type="Proteomes" id="UP001158986"/>
    </source>
</evidence>
<comment type="caution">
    <text evidence="2">The sequence shown here is derived from an EMBL/GenBank/DDBJ whole genome shotgun (WGS) entry which is preliminary data.</text>
</comment>
<feature type="domain" description="FDX-ACB" evidence="1">
    <location>
        <begin position="197"/>
        <end position="286"/>
    </location>
</feature>
<accession>A0ABN8CN31</accession>
<evidence type="ECO:0000313" key="2">
    <source>
        <dbReference type="EMBL" id="CAH0513989.1"/>
    </source>
</evidence>
<organism evidence="2 3">
    <name type="scientific">Peronospora belbahrii</name>
    <dbReference type="NCBI Taxonomy" id="622444"/>
    <lineage>
        <taxon>Eukaryota</taxon>
        <taxon>Sar</taxon>
        <taxon>Stramenopiles</taxon>
        <taxon>Oomycota</taxon>
        <taxon>Peronosporomycetes</taxon>
        <taxon>Peronosporales</taxon>
        <taxon>Peronosporaceae</taxon>
        <taxon>Peronospora</taxon>
    </lineage>
</organism>
<dbReference type="PANTHER" id="PTHR11538:SF26">
    <property type="entry name" value="FERREDOXIN-FOLD ANTICODON-BINDING DOMAIN-CONTAINING PROTEIN 1"/>
    <property type="match status" value="1"/>
</dbReference>
<dbReference type="PANTHER" id="PTHR11538">
    <property type="entry name" value="PHENYLALANYL-TRNA SYNTHETASE"/>
    <property type="match status" value="1"/>
</dbReference>
<name>A0ABN8CN31_9STRA</name>
<dbReference type="InterPro" id="IPR019446">
    <property type="entry name" value="BMT5-like"/>
</dbReference>
<gene>
    <name evidence="2" type="ORF">PBS001_LOCUS771</name>
</gene>
<dbReference type="Pfam" id="PF10354">
    <property type="entry name" value="BMT5-like"/>
    <property type="match status" value="1"/>
</dbReference>
<dbReference type="SMART" id="SM00896">
    <property type="entry name" value="FDX-ACB"/>
    <property type="match status" value="1"/>
</dbReference>
<keyword evidence="3" id="KW-1185">Reference proteome</keyword>
<reference evidence="2 3" key="1">
    <citation type="submission" date="2021-11" db="EMBL/GenBank/DDBJ databases">
        <authorList>
            <person name="Islam A."/>
            <person name="Islam S."/>
            <person name="Flora M.S."/>
            <person name="Rahman M."/>
            <person name="Ziaur R.M."/>
            <person name="Epstein J.H."/>
            <person name="Hassan M."/>
            <person name="Klassen M."/>
            <person name="Woodard K."/>
            <person name="Webb A."/>
            <person name="Webby R.J."/>
            <person name="El Zowalaty M.E."/>
        </authorList>
    </citation>
    <scope>NUCLEOTIDE SEQUENCE [LARGE SCALE GENOMIC DNA]</scope>
    <source>
        <strain evidence="2">Pbs1</strain>
    </source>
</reference>
<proteinExistence type="predicted"/>